<proteinExistence type="predicted"/>
<comment type="caution">
    <text evidence="2">The sequence shown here is derived from an EMBL/GenBank/DDBJ whole genome shotgun (WGS) entry which is preliminary data.</text>
</comment>
<dbReference type="Pfam" id="PF08545">
    <property type="entry name" value="ACP_syn_III"/>
    <property type="match status" value="1"/>
</dbReference>
<dbReference type="PANTHER" id="PTHR34069">
    <property type="entry name" value="3-OXOACYL-[ACYL-CARRIER-PROTEIN] SYNTHASE 3"/>
    <property type="match status" value="1"/>
</dbReference>
<name>A0ABT7LHK3_9BURK</name>
<dbReference type="InterPro" id="IPR016039">
    <property type="entry name" value="Thiolase-like"/>
</dbReference>
<dbReference type="Gene3D" id="3.40.47.10">
    <property type="match status" value="2"/>
</dbReference>
<sequence length="347" mass="36815">MNDMWRCTMTGSSLCLPPSRTWFHGLRAQQRTASSLYLTEPGGDFNLPFGRWGDPPLPHIEEMHTAAPALLHMAEPGLTASDLALGAARALLATLQAAGGRQAQPGIGVIIYCHASANEDVADAIGGRLQYELGLATPLVFCISQNLCSALLAVRLASALLQEEPALERALIVGAEKWIHPFVRSFGRAALFEDGAAAVMIEPAGRPGWQLGEVHLVNAPNAPSPFDSTAPAVMVLMGEQAPRAIRGLMDAESLTPAEIGFTVLPCLDPALSLHILREAGLEHVRTIRDSARRGHLAAAEALANLHLLADREAPHQAELGLLWSVGLQGEAACCLLRHSGTDAEDGS</sequence>
<dbReference type="EMBL" id="JASVDS010000002">
    <property type="protein sequence ID" value="MDL5032346.1"/>
    <property type="molecule type" value="Genomic_DNA"/>
</dbReference>
<dbReference type="InterPro" id="IPR013751">
    <property type="entry name" value="ACP_syn_III_N"/>
</dbReference>
<gene>
    <name evidence="2" type="ORF">QRD43_10575</name>
</gene>
<evidence type="ECO:0000313" key="2">
    <source>
        <dbReference type="EMBL" id="MDL5032346.1"/>
    </source>
</evidence>
<dbReference type="Proteomes" id="UP001238603">
    <property type="component" value="Unassembled WGS sequence"/>
</dbReference>
<evidence type="ECO:0000313" key="3">
    <source>
        <dbReference type="Proteomes" id="UP001238603"/>
    </source>
</evidence>
<dbReference type="PANTHER" id="PTHR34069:SF2">
    <property type="entry name" value="BETA-KETOACYL-[ACYL-CARRIER-PROTEIN] SYNTHASE III"/>
    <property type="match status" value="1"/>
</dbReference>
<reference evidence="2 3" key="1">
    <citation type="submission" date="2023-06" db="EMBL/GenBank/DDBJ databases">
        <title>Pelomonas sp. APW6 16S ribosomal RNA gene genome sequencing and assembly.</title>
        <authorList>
            <person name="Woo H."/>
        </authorList>
    </citation>
    <scope>NUCLEOTIDE SEQUENCE [LARGE SCALE GENOMIC DNA]</scope>
    <source>
        <strain evidence="2 3">APW6</strain>
    </source>
</reference>
<keyword evidence="3" id="KW-1185">Reference proteome</keyword>
<organism evidence="2 3">
    <name type="scientific">Roseateles subflavus</name>
    <dbReference type="NCBI Taxonomy" id="3053353"/>
    <lineage>
        <taxon>Bacteria</taxon>
        <taxon>Pseudomonadati</taxon>
        <taxon>Pseudomonadota</taxon>
        <taxon>Betaproteobacteria</taxon>
        <taxon>Burkholderiales</taxon>
        <taxon>Sphaerotilaceae</taxon>
        <taxon>Roseateles</taxon>
    </lineage>
</organism>
<feature type="domain" description="Beta-ketoacyl-[acyl-carrier-protein] synthase III N-terminal" evidence="1">
    <location>
        <begin position="148"/>
        <end position="217"/>
    </location>
</feature>
<dbReference type="RefSeq" id="WP_285982423.1">
    <property type="nucleotide sequence ID" value="NZ_JASVDS010000002.1"/>
</dbReference>
<accession>A0ABT7LHK3</accession>
<evidence type="ECO:0000259" key="1">
    <source>
        <dbReference type="Pfam" id="PF08545"/>
    </source>
</evidence>
<protein>
    <recommendedName>
        <fullName evidence="1">Beta-ketoacyl-[acyl-carrier-protein] synthase III N-terminal domain-containing protein</fullName>
    </recommendedName>
</protein>
<dbReference type="SUPFAM" id="SSF53901">
    <property type="entry name" value="Thiolase-like"/>
    <property type="match status" value="1"/>
</dbReference>